<dbReference type="CDD" id="cd18186">
    <property type="entry name" value="BTB_POZ_ZBTB_KLHL-like"/>
    <property type="match status" value="1"/>
</dbReference>
<dbReference type="PROSITE" id="PS50097">
    <property type="entry name" value="BTB"/>
    <property type="match status" value="1"/>
</dbReference>
<proteinExistence type="predicted"/>
<dbReference type="EMBL" id="CAUWAG010000003">
    <property type="protein sequence ID" value="CAJ2500871.1"/>
    <property type="molecule type" value="Genomic_DNA"/>
</dbReference>
<comment type="caution">
    <text evidence="2">The sequence shown here is derived from an EMBL/GenBank/DDBJ whole genome shotgun (WGS) entry which is preliminary data.</text>
</comment>
<reference evidence="2" key="1">
    <citation type="submission" date="2023-10" db="EMBL/GenBank/DDBJ databases">
        <authorList>
            <person name="Hackl T."/>
        </authorList>
    </citation>
    <scope>NUCLEOTIDE SEQUENCE</scope>
</reference>
<dbReference type="PANTHER" id="PTHR24413">
    <property type="entry name" value="SPECKLE-TYPE POZ PROTEIN"/>
    <property type="match status" value="1"/>
</dbReference>
<protein>
    <submittedName>
        <fullName evidence="2">Uu.00g037240.m01.CDS01</fullName>
    </submittedName>
</protein>
<dbReference type="InterPro" id="IPR011333">
    <property type="entry name" value="SKP1/BTB/POZ_sf"/>
</dbReference>
<name>A0AAI8V9L7_9PEZI</name>
<evidence type="ECO:0000259" key="1">
    <source>
        <dbReference type="PROSITE" id="PS50097"/>
    </source>
</evidence>
<feature type="domain" description="BTB" evidence="1">
    <location>
        <begin position="24"/>
        <end position="91"/>
    </location>
</feature>
<dbReference type="SUPFAM" id="SSF54695">
    <property type="entry name" value="POZ domain"/>
    <property type="match status" value="1"/>
</dbReference>
<organism evidence="2 3">
    <name type="scientific">Anthostomella pinea</name>
    <dbReference type="NCBI Taxonomy" id="933095"/>
    <lineage>
        <taxon>Eukaryota</taxon>
        <taxon>Fungi</taxon>
        <taxon>Dikarya</taxon>
        <taxon>Ascomycota</taxon>
        <taxon>Pezizomycotina</taxon>
        <taxon>Sordariomycetes</taxon>
        <taxon>Xylariomycetidae</taxon>
        <taxon>Xylariales</taxon>
        <taxon>Xylariaceae</taxon>
        <taxon>Anthostomella</taxon>
    </lineage>
</organism>
<dbReference type="AlphaFoldDB" id="A0AAI8V9L7"/>
<evidence type="ECO:0000313" key="2">
    <source>
        <dbReference type="EMBL" id="CAJ2500871.1"/>
    </source>
</evidence>
<keyword evidence="3" id="KW-1185">Reference proteome</keyword>
<dbReference type="Gene3D" id="3.30.710.10">
    <property type="entry name" value="Potassium Channel Kv1.1, Chain A"/>
    <property type="match status" value="1"/>
</dbReference>
<dbReference type="SMART" id="SM00225">
    <property type="entry name" value="BTB"/>
    <property type="match status" value="1"/>
</dbReference>
<sequence length="222" mass="25686">MNSTAFYRSAEALYLERAVRRDMSDVKLTCGDMTWNVHKAILCSRNVFFHKALMGNFAEARTNEVILHETDPKDAYSVLHYIYTGKLPSDVRDSLRGRAYYATAVKLYKLEDFFMIDSLRQEIVELVENNLHTFCDVPTISEIDQAIDMDDFFEAVFATYQKPRGQWQPLRNALAQLGPATVFQFAVDILRRMGHRDSNPDVVQIDYTVRRTDELCKSCMED</sequence>
<accession>A0AAI8V9L7</accession>
<dbReference type="Proteomes" id="UP001295740">
    <property type="component" value="Unassembled WGS sequence"/>
</dbReference>
<evidence type="ECO:0000313" key="3">
    <source>
        <dbReference type="Proteomes" id="UP001295740"/>
    </source>
</evidence>
<dbReference type="Pfam" id="PF00651">
    <property type="entry name" value="BTB"/>
    <property type="match status" value="1"/>
</dbReference>
<dbReference type="InterPro" id="IPR000210">
    <property type="entry name" value="BTB/POZ_dom"/>
</dbReference>
<gene>
    <name evidence="2" type="ORF">KHLLAP_LOCUS1339</name>
</gene>